<feature type="region of interest" description="Disordered" evidence="18">
    <location>
        <begin position="902"/>
        <end position="937"/>
    </location>
</feature>
<dbReference type="FunFam" id="2.20.20.110:FF:000001">
    <property type="entry name" value="DNA repair protein complementing XP-C cells"/>
    <property type="match status" value="1"/>
</dbReference>
<dbReference type="SMART" id="SM00184">
    <property type="entry name" value="RING"/>
    <property type="match status" value="2"/>
</dbReference>
<evidence type="ECO:0000259" key="19">
    <source>
        <dbReference type="PROSITE" id="PS50089"/>
    </source>
</evidence>
<evidence type="ECO:0000256" key="13">
    <source>
        <dbReference type="ARBA" id="ARBA00022833"/>
    </source>
</evidence>
<dbReference type="PROSITE" id="PS51873">
    <property type="entry name" value="TRIAD"/>
    <property type="match status" value="1"/>
</dbReference>
<dbReference type="InterPro" id="IPR047556">
    <property type="entry name" value="Rcat_RBR_TRIAD1"/>
</dbReference>
<evidence type="ECO:0000256" key="9">
    <source>
        <dbReference type="ARBA" id="ARBA00022737"/>
    </source>
</evidence>
<feature type="region of interest" description="Disordered" evidence="18">
    <location>
        <begin position="835"/>
        <end position="866"/>
    </location>
</feature>
<dbReference type="Pfam" id="PF10404">
    <property type="entry name" value="BHD_2"/>
    <property type="match status" value="1"/>
</dbReference>
<dbReference type="GO" id="GO:0003697">
    <property type="term" value="F:single-stranded DNA binding"/>
    <property type="evidence" value="ECO:0007669"/>
    <property type="project" value="TreeGrafter"/>
</dbReference>
<feature type="compositionally biased region" description="Acidic residues" evidence="18">
    <location>
        <begin position="388"/>
        <end position="415"/>
    </location>
</feature>
<evidence type="ECO:0000256" key="15">
    <source>
        <dbReference type="ARBA" id="ARBA00023204"/>
    </source>
</evidence>
<dbReference type="SMART" id="SM01030">
    <property type="entry name" value="BHD_1"/>
    <property type="match status" value="1"/>
</dbReference>
<keyword evidence="14" id="KW-0238">DNA-binding</keyword>
<dbReference type="Pfam" id="PF10405">
    <property type="entry name" value="BHD_3"/>
    <property type="match status" value="1"/>
</dbReference>
<dbReference type="Pfam" id="PF26000">
    <property type="entry name" value="UBA_ARIH2_N"/>
    <property type="match status" value="1"/>
</dbReference>
<evidence type="ECO:0000256" key="4">
    <source>
        <dbReference type="ARBA" id="ARBA00009525"/>
    </source>
</evidence>
<evidence type="ECO:0000256" key="1">
    <source>
        <dbReference type="ARBA" id="ARBA00001798"/>
    </source>
</evidence>
<feature type="compositionally biased region" description="Low complexity" evidence="18">
    <location>
        <begin position="432"/>
        <end position="442"/>
    </location>
</feature>
<dbReference type="InterPro" id="IPR018026">
    <property type="entry name" value="DNA_repair_Rad4-like"/>
</dbReference>
<dbReference type="FunFam" id="3.30.40.10:FF:000098">
    <property type="entry name" value="RBR-type E3 ubiquitin transferase"/>
    <property type="match status" value="1"/>
</dbReference>
<dbReference type="Pfam" id="PF19422">
    <property type="entry name" value="Ariadne"/>
    <property type="match status" value="1"/>
</dbReference>
<dbReference type="SUPFAM" id="SSF57850">
    <property type="entry name" value="RING/U-box"/>
    <property type="match status" value="3"/>
</dbReference>
<dbReference type="InterPro" id="IPR018328">
    <property type="entry name" value="Rad4_beta-hairpin_dom3"/>
</dbReference>
<dbReference type="GO" id="GO:0061630">
    <property type="term" value="F:ubiquitin protein ligase activity"/>
    <property type="evidence" value="ECO:0007669"/>
    <property type="project" value="UniProtKB-EC"/>
</dbReference>
<dbReference type="PROSITE" id="PS00518">
    <property type="entry name" value="ZF_RING_1"/>
    <property type="match status" value="1"/>
</dbReference>
<dbReference type="InterPro" id="IPR042488">
    <property type="entry name" value="Rad4_BHD3_sf"/>
</dbReference>
<dbReference type="Gene3D" id="3.30.40.10">
    <property type="entry name" value="Zinc/RING finger domain, C3HC4 (zinc finger)"/>
    <property type="match status" value="1"/>
</dbReference>
<feature type="domain" description="RING-type" evidence="20">
    <location>
        <begin position="1037"/>
        <end position="1246"/>
    </location>
</feature>
<dbReference type="FunFam" id="3.30.70.2460:FF:000001">
    <property type="entry name" value="DNA repair protein Rad4 family"/>
    <property type="match status" value="1"/>
</dbReference>
<evidence type="ECO:0000256" key="17">
    <source>
        <dbReference type="PROSITE-ProRule" id="PRU00175"/>
    </source>
</evidence>
<keyword evidence="15" id="KW-0234">DNA repair</keyword>
<evidence type="ECO:0000256" key="11">
    <source>
        <dbReference type="ARBA" id="ARBA00022771"/>
    </source>
</evidence>
<dbReference type="InterPro" id="IPR018327">
    <property type="entry name" value="BHD_2"/>
</dbReference>
<dbReference type="CDD" id="cd20360">
    <property type="entry name" value="Rcat_RBR_TRIAD1"/>
    <property type="match status" value="1"/>
</dbReference>
<dbReference type="InterPro" id="IPR018326">
    <property type="entry name" value="Rad4_beta-hairpin_dom1"/>
</dbReference>
<keyword evidence="13" id="KW-0862">Zinc</keyword>
<dbReference type="InterPro" id="IPR002867">
    <property type="entry name" value="IBR_dom"/>
</dbReference>
<evidence type="ECO:0000256" key="7">
    <source>
        <dbReference type="ARBA" id="ARBA00022679"/>
    </source>
</evidence>
<keyword evidence="10" id="KW-0227">DNA damage</keyword>
<keyword evidence="6" id="KW-0597">Phosphoprotein</keyword>
<dbReference type="SUPFAM" id="SSF54001">
    <property type="entry name" value="Cysteine proteinases"/>
    <property type="match status" value="1"/>
</dbReference>
<dbReference type="InterPro" id="IPR004583">
    <property type="entry name" value="DNA_repair_Rad4"/>
</dbReference>
<dbReference type="InterPro" id="IPR017907">
    <property type="entry name" value="Znf_RING_CS"/>
</dbReference>
<sequence>MAKRRKCVKTEADTKNPEQVLSAESRAAKTRRKKKDPENDPAEQEEKLERKVNPKPRLSSKREAQNKSSSTTNTSTDGKTIKESAKKPEEEEKKMEDDGDDSEDEDEWEEVEELAGPLGPVEPPEPVLPSQPVEIEIETAEVKKQKKRQAEFETYLRRMMKRYKKDLLIDTHKVHLLCLLANGMFRNKLCSEPDLLAVAMSLLPPHFCKVAKERIDQNYLSGLLKWFRATITLNPSLPTEERPDPQALLERRLGSLSARDHQEMTHLFLLFLRSLQLFCRLVLSLHPVPFKPPSAKCKGPRASTGATERCQTSQESSKTNSPETKVSPGTKRPAGGGKIKGGSGGKKAKRKEMNEEEEGKPVSSGGQRPKNSKRRSIASKVNYKEESNSEESEEEEISDAEEIQETSNDDSEDFETTTKSAKQKMMNRKNTAKTTKTQNTAAPKRRSSGGKQQVKDEDSEWEEGKEENEDEDMTNNRTKKRSRQKKEGPGADEWLEVYLDKTSSWVCVDVEQGVGVPHLCSQNATAPLTYVVAVDGDGFLKDLGKKYDPTWMTSSQKRRVDDEWWEETLESFMGPEDDRNKKEEKELQNKLLNKPMPTSIAEYKNHPLYALKRHLLKYEALYPPTATVLGYCRGEPVYSRDCVHTLHSRDIWLKQARTVRLGEEPYKMVKSFSNRSRKARMMSKMREEKDLPLFGEWQTEEYQPPVAVDGKVPRNDYGNVYLFKACMIPVGCVHLRLPNLHRVAKKLSLDAAPAVTGFDYHGGYSHAVTDGYIVCEEDEEVLRAAWVEEQEIQKQKEKEKKEKRAIASWTLLVKGLLIRERLKQRYNQKSQGLGNLVHGEEAGDKKRKTGVQANRRRRRQSERRRPSKRVKIALYVSPTQSPLFWSSQLFVQRLCSNQLSKWSDSQASDSNEEDFGVNSEEEEDEDDGGEEEDQGDIAGYYDGVASDVEQQGADSFDPEEYQFTCLTYKESQRVLAEEVNIVAAALKVSPSVAKLILVHFYWQVSQILDRCKSNSSQLLSDALVQPSSTCRLATAPQSLQCGVCLQVVRRDSLLALPCQHSFCKACWEQHCTVLVKDGMGVGISCMAQDCSLRMPEDFVLPLLPGEELKDKYRRYLFRDYVESHFQLQLCPGADCPIVIKVQEPRARRVQCSRCSEVFCFKCRQMYHAPTDCATIRKWLTKCADDSETANYISAHTKDCPKCNICIEKNGGCNHMQCSKCKHDFCWMCLGDWKTHGSEYYECSRYKENPDIVNQSQQAQAREALKKYLFYFERWENHNKSLQLEAQTYQRIQEKIQERVMNNLGTWIDWQYLHNAAKLLAKCRYTLQYTYPYAYYMESGPRKKLFEYQQAQLEAEIENLSWKVERADSYERGVVGGEGELSASDRGDLENQMHIAEQKRRTLLKDFHDT</sequence>
<evidence type="ECO:0000256" key="2">
    <source>
        <dbReference type="ARBA" id="ARBA00004123"/>
    </source>
</evidence>
<feature type="compositionally biased region" description="Acidic residues" evidence="18">
    <location>
        <begin position="457"/>
        <end position="473"/>
    </location>
</feature>
<proteinExistence type="inferred from homology"/>
<feature type="compositionally biased region" description="Acidic residues" evidence="18">
    <location>
        <begin position="97"/>
        <end position="113"/>
    </location>
</feature>
<dbReference type="InterPro" id="IPR036985">
    <property type="entry name" value="Transglutaminase-like_sf"/>
</dbReference>
<reference evidence="21 22" key="1">
    <citation type="submission" date="2021-06" db="EMBL/GenBank/DDBJ databases">
        <authorList>
            <person name="Palmer J.M."/>
        </authorList>
    </citation>
    <scope>NUCLEOTIDE SEQUENCE [LARGE SCALE GENOMIC DNA]</scope>
    <source>
        <strain evidence="21 22">MEX-2019</strain>
        <tissue evidence="21">Muscle</tissue>
    </source>
</reference>
<feature type="compositionally biased region" description="Acidic residues" evidence="18">
    <location>
        <begin position="910"/>
        <end position="935"/>
    </location>
</feature>
<comment type="subcellular location">
    <subcellularLocation>
        <location evidence="2">Nucleus</location>
    </subcellularLocation>
</comment>
<dbReference type="SMART" id="SM01031">
    <property type="entry name" value="BHD_2"/>
    <property type="match status" value="1"/>
</dbReference>
<dbReference type="Pfam" id="PF03835">
    <property type="entry name" value="Rad4"/>
    <property type="match status" value="1"/>
</dbReference>
<feature type="compositionally biased region" description="Basic and acidic residues" evidence="18">
    <location>
        <begin position="79"/>
        <end position="96"/>
    </location>
</feature>
<dbReference type="Gene3D" id="1.20.120.1750">
    <property type="match status" value="1"/>
</dbReference>
<dbReference type="Pfam" id="PF22191">
    <property type="entry name" value="IBR_1"/>
    <property type="match status" value="1"/>
</dbReference>
<dbReference type="FunFam" id="3.90.260.10:FF:000017">
    <property type="entry name" value="Xeroderma pigmentosum, complementation group C"/>
    <property type="match status" value="1"/>
</dbReference>
<comment type="caution">
    <text evidence="21">The sequence shown here is derived from an EMBL/GenBank/DDBJ whole genome shotgun (WGS) entry which is preliminary data.</text>
</comment>
<dbReference type="CDD" id="cd20344">
    <property type="entry name" value="BRcat_RBR_TRIAD1"/>
    <property type="match status" value="1"/>
</dbReference>
<dbReference type="CDD" id="cd16773">
    <property type="entry name" value="RING-HC_RBR_TRIAD1"/>
    <property type="match status" value="1"/>
</dbReference>
<accession>A0AAV9SS07</accession>
<feature type="region of interest" description="Disordered" evidence="18">
    <location>
        <begin position="1"/>
        <end position="129"/>
    </location>
</feature>
<feature type="compositionally biased region" description="Polar residues" evidence="18">
    <location>
        <begin position="304"/>
        <end position="324"/>
    </location>
</feature>
<evidence type="ECO:0000313" key="21">
    <source>
        <dbReference type="EMBL" id="KAK5623883.1"/>
    </source>
</evidence>
<keyword evidence="9" id="KW-0677">Repeat</keyword>
<dbReference type="GO" id="GO:0005737">
    <property type="term" value="C:cytoplasm"/>
    <property type="evidence" value="ECO:0007669"/>
    <property type="project" value="TreeGrafter"/>
</dbReference>
<dbReference type="PANTHER" id="PTHR12135:SF0">
    <property type="entry name" value="DNA REPAIR PROTEIN COMPLEMENTING XP-C CELLS"/>
    <property type="match status" value="1"/>
</dbReference>
<evidence type="ECO:0000256" key="14">
    <source>
        <dbReference type="ARBA" id="ARBA00023125"/>
    </source>
</evidence>
<comment type="similarity">
    <text evidence="3">Belongs to the RBR family. Ariadne subfamily.</text>
</comment>
<dbReference type="NCBIfam" id="TIGR00605">
    <property type="entry name" value="rad4"/>
    <property type="match status" value="1"/>
</dbReference>
<name>A0AAV9SS07_9TELE</name>
<keyword evidence="7" id="KW-0808">Transferase</keyword>
<dbReference type="InterPro" id="IPR044066">
    <property type="entry name" value="TRIAD_supradom"/>
</dbReference>
<dbReference type="FunFam" id="1.20.120.1750:FF:000004">
    <property type="entry name" value="RBR-type E3 ubiquitin transferase"/>
    <property type="match status" value="1"/>
</dbReference>
<dbReference type="EMBL" id="JAHHUM010000010">
    <property type="protein sequence ID" value="KAK5623883.1"/>
    <property type="molecule type" value="Genomic_DNA"/>
</dbReference>
<dbReference type="PANTHER" id="PTHR12135">
    <property type="entry name" value="DNA REPAIR PROTEIN XP-C / RAD4"/>
    <property type="match status" value="1"/>
</dbReference>
<dbReference type="InterPro" id="IPR013083">
    <property type="entry name" value="Znf_RING/FYVE/PHD"/>
</dbReference>
<feature type="domain" description="RING-type" evidence="19">
    <location>
        <begin position="1202"/>
        <end position="1242"/>
    </location>
</feature>
<dbReference type="PROSITE" id="PS50089">
    <property type="entry name" value="ZF_RING_2"/>
    <property type="match status" value="1"/>
</dbReference>
<comment type="catalytic activity">
    <reaction evidence="1">
        <text>[E2 ubiquitin-conjugating enzyme]-S-ubiquitinyl-L-cysteine + [acceptor protein]-L-lysine = [E2 ubiquitin-conjugating enzyme]-L-cysteine + [acceptor protein]-N(6)-ubiquitinyl-L-lysine.</text>
        <dbReference type="EC" id="2.3.2.31"/>
    </reaction>
</comment>
<dbReference type="GO" id="GO:0006289">
    <property type="term" value="P:nucleotide-excision repair"/>
    <property type="evidence" value="ECO:0007669"/>
    <property type="project" value="InterPro"/>
</dbReference>
<keyword evidence="22" id="KW-1185">Reference proteome</keyword>
<protein>
    <recommendedName>
        <fullName evidence="5">RBR-type E3 ubiquitin transferase</fullName>
        <ecNumber evidence="5">2.3.2.31</ecNumber>
    </recommendedName>
</protein>
<dbReference type="InterPro" id="IPR018325">
    <property type="entry name" value="Rad4/PNGase_transGLS-fold"/>
</dbReference>
<dbReference type="GO" id="GO:0006298">
    <property type="term" value="P:mismatch repair"/>
    <property type="evidence" value="ECO:0007669"/>
    <property type="project" value="TreeGrafter"/>
</dbReference>
<dbReference type="Pfam" id="PF01485">
    <property type="entry name" value="IBR"/>
    <property type="match status" value="1"/>
</dbReference>
<evidence type="ECO:0000256" key="8">
    <source>
        <dbReference type="ARBA" id="ARBA00022723"/>
    </source>
</evidence>
<feature type="region of interest" description="Disordered" evidence="18">
    <location>
        <begin position="290"/>
        <end position="489"/>
    </location>
</feature>
<feature type="compositionally biased region" description="Basic residues" evidence="18">
    <location>
        <begin position="845"/>
        <end position="866"/>
    </location>
</feature>
<dbReference type="InterPro" id="IPR001841">
    <property type="entry name" value="Znf_RING"/>
</dbReference>
<feature type="compositionally biased region" description="Pro residues" evidence="18">
    <location>
        <begin position="120"/>
        <end position="129"/>
    </location>
</feature>
<evidence type="ECO:0000256" key="16">
    <source>
        <dbReference type="ARBA" id="ARBA00023242"/>
    </source>
</evidence>
<comment type="similarity">
    <text evidence="4">Belongs to the XPC family.</text>
</comment>
<dbReference type="GO" id="GO:0071942">
    <property type="term" value="C:XPC complex"/>
    <property type="evidence" value="ECO:0007669"/>
    <property type="project" value="TreeGrafter"/>
</dbReference>
<keyword evidence="16" id="KW-0539">Nucleus</keyword>
<gene>
    <name evidence="21" type="ORF">CRENBAI_000168</name>
</gene>
<dbReference type="Gene3D" id="3.30.70.2460">
    <property type="entry name" value="Rad4, beta-hairpin domain BHD3"/>
    <property type="match status" value="1"/>
</dbReference>
<dbReference type="Gene3D" id="2.20.25.20">
    <property type="match status" value="1"/>
</dbReference>
<keyword evidence="8" id="KW-0479">Metal-binding</keyword>
<dbReference type="InterPro" id="IPR045840">
    <property type="entry name" value="Ariadne"/>
</dbReference>
<dbReference type="SMART" id="SM01032">
    <property type="entry name" value="BHD_3"/>
    <property type="match status" value="1"/>
</dbReference>
<dbReference type="Proteomes" id="UP001311232">
    <property type="component" value="Unassembled WGS sequence"/>
</dbReference>
<dbReference type="InterPro" id="IPR038765">
    <property type="entry name" value="Papain-like_cys_pep_sf"/>
</dbReference>
<evidence type="ECO:0000256" key="6">
    <source>
        <dbReference type="ARBA" id="ARBA00022553"/>
    </source>
</evidence>
<dbReference type="Gene3D" id="2.20.20.110">
    <property type="entry name" value="Rad4, beta-hairpin domain BHD1"/>
    <property type="match status" value="1"/>
</dbReference>
<evidence type="ECO:0000256" key="18">
    <source>
        <dbReference type="SAM" id="MobiDB-lite"/>
    </source>
</evidence>
<feature type="compositionally biased region" description="Basic residues" evidence="18">
    <location>
        <begin position="421"/>
        <end position="431"/>
    </location>
</feature>
<dbReference type="GO" id="GO:0000111">
    <property type="term" value="C:nucleotide-excision repair factor 2 complex"/>
    <property type="evidence" value="ECO:0007669"/>
    <property type="project" value="TreeGrafter"/>
</dbReference>
<dbReference type="Pfam" id="PF10403">
    <property type="entry name" value="BHD_1"/>
    <property type="match status" value="1"/>
</dbReference>
<feature type="compositionally biased region" description="Gly residues" evidence="18">
    <location>
        <begin position="334"/>
        <end position="345"/>
    </location>
</feature>
<keyword evidence="11 17" id="KW-0863">Zinc-finger</keyword>
<evidence type="ECO:0000259" key="20">
    <source>
        <dbReference type="PROSITE" id="PS51873"/>
    </source>
</evidence>
<organism evidence="21 22">
    <name type="scientific">Crenichthys baileyi</name>
    <name type="common">White River springfish</name>
    <dbReference type="NCBI Taxonomy" id="28760"/>
    <lineage>
        <taxon>Eukaryota</taxon>
        <taxon>Metazoa</taxon>
        <taxon>Chordata</taxon>
        <taxon>Craniata</taxon>
        <taxon>Vertebrata</taxon>
        <taxon>Euteleostomi</taxon>
        <taxon>Actinopterygii</taxon>
        <taxon>Neopterygii</taxon>
        <taxon>Teleostei</taxon>
        <taxon>Neoteleostei</taxon>
        <taxon>Acanthomorphata</taxon>
        <taxon>Ovalentaria</taxon>
        <taxon>Atherinomorphae</taxon>
        <taxon>Cyprinodontiformes</taxon>
        <taxon>Goodeidae</taxon>
        <taxon>Crenichthys</taxon>
    </lineage>
</organism>
<evidence type="ECO:0000256" key="10">
    <source>
        <dbReference type="ARBA" id="ARBA00022763"/>
    </source>
</evidence>
<dbReference type="EC" id="2.3.2.31" evidence="5"/>
<evidence type="ECO:0000256" key="3">
    <source>
        <dbReference type="ARBA" id="ARBA00005884"/>
    </source>
</evidence>
<dbReference type="SMART" id="SM00647">
    <property type="entry name" value="IBR"/>
    <property type="match status" value="2"/>
</dbReference>
<keyword evidence="12" id="KW-0833">Ubl conjugation pathway</keyword>
<dbReference type="GO" id="GO:0003684">
    <property type="term" value="F:damaged DNA binding"/>
    <property type="evidence" value="ECO:0007669"/>
    <property type="project" value="InterPro"/>
</dbReference>
<evidence type="ECO:0000313" key="22">
    <source>
        <dbReference type="Proteomes" id="UP001311232"/>
    </source>
</evidence>
<evidence type="ECO:0000256" key="12">
    <source>
        <dbReference type="ARBA" id="ARBA00022786"/>
    </source>
</evidence>
<dbReference type="Gene3D" id="3.90.260.10">
    <property type="entry name" value="Transglutaminase-like"/>
    <property type="match status" value="1"/>
</dbReference>
<evidence type="ECO:0000256" key="5">
    <source>
        <dbReference type="ARBA" id="ARBA00012251"/>
    </source>
</evidence>
<dbReference type="GO" id="GO:0008270">
    <property type="term" value="F:zinc ion binding"/>
    <property type="evidence" value="ECO:0007669"/>
    <property type="project" value="UniProtKB-KW"/>
</dbReference>
<dbReference type="InterPro" id="IPR047555">
    <property type="entry name" value="BRcat_RBR_TRIAD1"/>
</dbReference>